<comment type="caution">
    <text evidence="1">The sequence shown here is derived from an EMBL/GenBank/DDBJ whole genome shotgun (WGS) entry which is preliminary data.</text>
</comment>
<evidence type="ECO:0000313" key="2">
    <source>
        <dbReference type="Proteomes" id="UP000824469"/>
    </source>
</evidence>
<name>A0AA38C5B2_TAXCH</name>
<keyword evidence="2" id="KW-1185">Reference proteome</keyword>
<reference evidence="1 2" key="1">
    <citation type="journal article" date="2021" name="Nat. Plants">
        <title>The Taxus genome provides insights into paclitaxel biosynthesis.</title>
        <authorList>
            <person name="Xiong X."/>
            <person name="Gou J."/>
            <person name="Liao Q."/>
            <person name="Li Y."/>
            <person name="Zhou Q."/>
            <person name="Bi G."/>
            <person name="Li C."/>
            <person name="Du R."/>
            <person name="Wang X."/>
            <person name="Sun T."/>
            <person name="Guo L."/>
            <person name="Liang H."/>
            <person name="Lu P."/>
            <person name="Wu Y."/>
            <person name="Zhang Z."/>
            <person name="Ro D.K."/>
            <person name="Shang Y."/>
            <person name="Huang S."/>
            <person name="Yan J."/>
        </authorList>
    </citation>
    <scope>NUCLEOTIDE SEQUENCE [LARGE SCALE GENOMIC DNA]</scope>
    <source>
        <strain evidence="1">Ta-2019</strain>
    </source>
</reference>
<feature type="non-terminal residue" evidence="1">
    <location>
        <position position="52"/>
    </location>
</feature>
<dbReference type="AlphaFoldDB" id="A0AA38C5B2"/>
<protein>
    <submittedName>
        <fullName evidence="1">Uncharacterized protein</fullName>
    </submittedName>
</protein>
<dbReference type="EMBL" id="JAHRHJ020000532">
    <property type="protein sequence ID" value="KAH9293972.1"/>
    <property type="molecule type" value="Genomic_DNA"/>
</dbReference>
<proteinExistence type="predicted"/>
<sequence>DAVDLITSVKITEDVNMTSAEINGHFEGLRQELRISHIIGAPQSSIVWTGDR</sequence>
<feature type="non-terminal residue" evidence="1">
    <location>
        <position position="1"/>
    </location>
</feature>
<accession>A0AA38C5B2</accession>
<evidence type="ECO:0000313" key="1">
    <source>
        <dbReference type="EMBL" id="KAH9293972.1"/>
    </source>
</evidence>
<organism evidence="1 2">
    <name type="scientific">Taxus chinensis</name>
    <name type="common">Chinese yew</name>
    <name type="synonym">Taxus wallichiana var. chinensis</name>
    <dbReference type="NCBI Taxonomy" id="29808"/>
    <lineage>
        <taxon>Eukaryota</taxon>
        <taxon>Viridiplantae</taxon>
        <taxon>Streptophyta</taxon>
        <taxon>Embryophyta</taxon>
        <taxon>Tracheophyta</taxon>
        <taxon>Spermatophyta</taxon>
        <taxon>Pinopsida</taxon>
        <taxon>Pinidae</taxon>
        <taxon>Conifers II</taxon>
        <taxon>Cupressales</taxon>
        <taxon>Taxaceae</taxon>
        <taxon>Taxus</taxon>
    </lineage>
</organism>
<dbReference type="Proteomes" id="UP000824469">
    <property type="component" value="Unassembled WGS sequence"/>
</dbReference>
<gene>
    <name evidence="1" type="ORF">KI387_040817</name>
</gene>